<dbReference type="CDD" id="cd14481">
    <property type="entry name" value="SPX_AtSPX1_like"/>
    <property type="match status" value="1"/>
</dbReference>
<dbReference type="InterPro" id="IPR031142">
    <property type="entry name" value="SPX_prot"/>
</dbReference>
<dbReference type="GO" id="GO:0016036">
    <property type="term" value="P:cellular response to phosphate starvation"/>
    <property type="evidence" value="ECO:0007669"/>
    <property type="project" value="InterPro"/>
</dbReference>
<evidence type="ECO:0000256" key="2">
    <source>
        <dbReference type="ARBA" id="ARBA00023242"/>
    </source>
</evidence>
<comment type="subcellular location">
    <subcellularLocation>
        <location evidence="1">Nucleus</location>
    </subcellularLocation>
</comment>
<dbReference type="Proteomes" id="UP001367508">
    <property type="component" value="Unassembled WGS sequence"/>
</dbReference>
<dbReference type="AlphaFoldDB" id="A0AAN9QCD0"/>
<evidence type="ECO:0000256" key="1">
    <source>
        <dbReference type="ARBA" id="ARBA00004123"/>
    </source>
</evidence>
<name>A0AAN9QCD0_CANGL</name>
<evidence type="ECO:0000313" key="5">
    <source>
        <dbReference type="EMBL" id="KAK7330111.1"/>
    </source>
</evidence>
<dbReference type="PANTHER" id="PTHR45978">
    <property type="entry name" value="SPX DOMAIN-CONTAINING PROTEIN 3"/>
    <property type="match status" value="1"/>
</dbReference>
<evidence type="ECO:0000313" key="6">
    <source>
        <dbReference type="Proteomes" id="UP001367508"/>
    </source>
</evidence>
<keyword evidence="6" id="KW-1185">Reference proteome</keyword>
<feature type="compositionally biased region" description="Polar residues" evidence="3">
    <location>
        <begin position="200"/>
        <end position="219"/>
    </location>
</feature>
<feature type="region of interest" description="Disordered" evidence="3">
    <location>
        <begin position="194"/>
        <end position="219"/>
    </location>
</feature>
<dbReference type="InterPro" id="IPR004331">
    <property type="entry name" value="SPX_dom"/>
</dbReference>
<keyword evidence="2" id="KW-0539">Nucleus</keyword>
<dbReference type="PROSITE" id="PS51382">
    <property type="entry name" value="SPX"/>
    <property type="match status" value="1"/>
</dbReference>
<feature type="compositionally biased region" description="Basic and acidic residues" evidence="3">
    <location>
        <begin position="40"/>
        <end position="50"/>
    </location>
</feature>
<dbReference type="PANTHER" id="PTHR45978:SF5">
    <property type="entry name" value="SPX DOMAIN-CONTAINING PROTEIN 2"/>
    <property type="match status" value="1"/>
</dbReference>
<evidence type="ECO:0000259" key="4">
    <source>
        <dbReference type="PROSITE" id="PS51382"/>
    </source>
</evidence>
<comment type="caution">
    <text evidence="5">The sequence shown here is derived from an EMBL/GenBank/DDBJ whole genome shotgun (WGS) entry which is preliminary data.</text>
</comment>
<feature type="domain" description="SPX" evidence="4">
    <location>
        <begin position="1"/>
        <end position="163"/>
    </location>
</feature>
<protein>
    <recommendedName>
        <fullName evidence="4">SPX domain-containing protein</fullName>
    </recommendedName>
</protein>
<evidence type="ECO:0000256" key="3">
    <source>
        <dbReference type="SAM" id="MobiDB-lite"/>
    </source>
</evidence>
<dbReference type="Pfam" id="PF03105">
    <property type="entry name" value="SPX"/>
    <property type="match status" value="2"/>
</dbReference>
<accession>A0AAN9QCD0</accession>
<organism evidence="5 6">
    <name type="scientific">Canavalia gladiata</name>
    <name type="common">Sword bean</name>
    <name type="synonym">Dolichos gladiatus</name>
    <dbReference type="NCBI Taxonomy" id="3824"/>
    <lineage>
        <taxon>Eukaryota</taxon>
        <taxon>Viridiplantae</taxon>
        <taxon>Streptophyta</taxon>
        <taxon>Embryophyta</taxon>
        <taxon>Tracheophyta</taxon>
        <taxon>Spermatophyta</taxon>
        <taxon>Magnoliopsida</taxon>
        <taxon>eudicotyledons</taxon>
        <taxon>Gunneridae</taxon>
        <taxon>Pentapetalae</taxon>
        <taxon>rosids</taxon>
        <taxon>fabids</taxon>
        <taxon>Fabales</taxon>
        <taxon>Fabaceae</taxon>
        <taxon>Papilionoideae</taxon>
        <taxon>50 kb inversion clade</taxon>
        <taxon>NPAAA clade</taxon>
        <taxon>indigoferoid/millettioid clade</taxon>
        <taxon>Phaseoleae</taxon>
        <taxon>Canavalia</taxon>
    </lineage>
</organism>
<sequence>MKFGKSLSSQIEKTLPEWRDKFLSYKELKKKLKQFDPPTSDDRPGKRLKLEAGNGDSASYAADMSKEETDFRNLLENELDKFNTFFVEKEEEYIIRLKELQDRVAKVKDYSEEMMKIRKEIVDFHGEMVLLENYSALNYTGLVKILKKYDKRTGALIRLPFIQKVLQQPFFTTDLLYKLVKECETMLDRLFPVNEPPVSGETTPQAEGCDPSTSTTTESDGLLIPRELAEIEYMESLYMKGTVSALHVLQEIRSGSSTVSMFSLPPLKISGSEETWKKIPVLEQAANTRKAALKSWRHRKFNDGSGRIDGKLFFANAFMKREVNFSIYTAPQLVKDDDGDFGKNGEGGVAVCPRRVDDPPLPPPSINIFIFIFQGLKHIPIPPSLAHFLMLNSSQWNETQRFLLSYDVDLRYCADVCDSMYHSPDGLCQLPTKFCLSYHLCEVMKVVLYRSL</sequence>
<dbReference type="GO" id="GO:0005634">
    <property type="term" value="C:nucleus"/>
    <property type="evidence" value="ECO:0007669"/>
    <property type="project" value="UniProtKB-SubCell"/>
</dbReference>
<reference evidence="5 6" key="1">
    <citation type="submission" date="2024-01" db="EMBL/GenBank/DDBJ databases">
        <title>The genomes of 5 underutilized Papilionoideae crops provide insights into root nodulation and disease resistanc.</title>
        <authorList>
            <person name="Jiang F."/>
        </authorList>
    </citation>
    <scope>NUCLEOTIDE SEQUENCE [LARGE SCALE GENOMIC DNA]</scope>
    <source>
        <strain evidence="5">LVBAO_FW01</strain>
        <tissue evidence="5">Leaves</tissue>
    </source>
</reference>
<dbReference type="EMBL" id="JAYMYQ010000005">
    <property type="protein sequence ID" value="KAK7330111.1"/>
    <property type="molecule type" value="Genomic_DNA"/>
</dbReference>
<gene>
    <name evidence="5" type="ORF">VNO77_24297</name>
</gene>
<feature type="region of interest" description="Disordered" evidence="3">
    <location>
        <begin position="34"/>
        <end position="62"/>
    </location>
</feature>
<proteinExistence type="predicted"/>